<evidence type="ECO:0000256" key="8">
    <source>
        <dbReference type="SAM" id="MobiDB-lite"/>
    </source>
</evidence>
<dbReference type="Gene3D" id="1.10.1280.10">
    <property type="entry name" value="Di-copper center containing domain from catechol oxidase"/>
    <property type="match status" value="1"/>
</dbReference>
<dbReference type="InterPro" id="IPR050316">
    <property type="entry name" value="Tyrosinase/Hemocyanin"/>
</dbReference>
<dbReference type="Proteomes" id="UP001412067">
    <property type="component" value="Unassembled WGS sequence"/>
</dbReference>
<proteinExistence type="inferred from homology"/>
<protein>
    <recommendedName>
        <fullName evidence="9 10">Tyrosinase copper-binding domain-containing protein</fullName>
    </recommendedName>
</protein>
<evidence type="ECO:0000256" key="7">
    <source>
        <dbReference type="ARBA" id="ARBA00023157"/>
    </source>
</evidence>
<keyword evidence="6" id="KW-0186">Copper</keyword>
<keyword evidence="7" id="KW-1015">Disulfide bond</keyword>
<evidence type="ECO:0000259" key="9">
    <source>
        <dbReference type="PROSITE" id="PS00497"/>
    </source>
</evidence>
<evidence type="ECO:0000256" key="6">
    <source>
        <dbReference type="ARBA" id="ARBA00023008"/>
    </source>
</evidence>
<dbReference type="InterPro" id="IPR022740">
    <property type="entry name" value="Polyphenol_oxidase_C"/>
</dbReference>
<dbReference type="SUPFAM" id="SSF48056">
    <property type="entry name" value="Di-copper centre-containing domain"/>
    <property type="match status" value="1"/>
</dbReference>
<keyword evidence="5" id="KW-0560">Oxidoreductase</keyword>
<sequence length="568" mass="62023">MAALVCTVKHMPSSSSSCTFLPTKPSCPISFPRKNLTFRAEASKDDLAGVSAASRRNLLIGLGGLYGTAAGLAMGGRSNIALGAPVQPPDYSQCGPADLPSGAAPVNCCPPVSSVTDFQLPPVTLPLRVRPAAHLVDDAYLKKYKKAVELMRNLPADDPRNFMQQANVHCAYCDGAYDQVGFPGVELQIHSSWLFFPWHRFYLYFYERILGKLIGDDTFALPFWNWDAPDGMKLPVIYNDASSSLFNPNRDQSHLPPTIIDLDFSVTPTTDSGQKLINDNLRIMYRQVISNGATAEQFMGEALRAGDPPNPGAGSLENVPHDTVHIWTGDPRQPNREDMGVFYSAGRDPIFFAHHSNIDRLWNVWKTLGGKRVDFTDTDWLDAGFLFYDENAKPVRVRVRDCVNTELLGYKYQDVPNPWKNAKPIRAGTGRSVKPKSEPTFPLTLTTPNVNATVNRPARVGRKGGEEEVIRVEGIEFDKSVFTKFDVYVNASSETVLRPAVAECAGSFVHVPHLHGGKGSATIKTSILLGITELLGDIGATGDDSVVLTLVPRAGTVKIAGISIQLIP</sequence>
<evidence type="ECO:0000256" key="4">
    <source>
        <dbReference type="ARBA" id="ARBA00022784"/>
    </source>
</evidence>
<evidence type="ECO:0000256" key="3">
    <source>
        <dbReference type="ARBA" id="ARBA00022723"/>
    </source>
</evidence>
<feature type="domain" description="Tyrosinase copper-binding" evidence="10">
    <location>
        <begin position="348"/>
        <end position="359"/>
    </location>
</feature>
<comment type="similarity">
    <text evidence="2">Belongs to the tyrosinase family.</text>
</comment>
<dbReference type="PANTHER" id="PTHR11474">
    <property type="entry name" value="TYROSINASE FAMILY MEMBER"/>
    <property type="match status" value="1"/>
</dbReference>
<dbReference type="InterPro" id="IPR016213">
    <property type="entry name" value="Polyphenol_oxidase"/>
</dbReference>
<keyword evidence="3" id="KW-0479">Metal-binding</keyword>
<evidence type="ECO:0000256" key="5">
    <source>
        <dbReference type="ARBA" id="ARBA00023002"/>
    </source>
</evidence>
<evidence type="ECO:0000313" key="11">
    <source>
        <dbReference type="EMBL" id="KAK8966145.1"/>
    </source>
</evidence>
<keyword evidence="12" id="KW-1185">Reference proteome</keyword>
<dbReference type="PIRSF" id="PIRSF000290">
    <property type="entry name" value="PPO_plant"/>
    <property type="match status" value="1"/>
</dbReference>
<dbReference type="PRINTS" id="PR00092">
    <property type="entry name" value="TYROSINASE"/>
</dbReference>
<feature type="domain" description="Tyrosinase copper-binding" evidence="9">
    <location>
        <begin position="190"/>
        <end position="207"/>
    </location>
</feature>
<dbReference type="EMBL" id="JBBWWR010000005">
    <property type="protein sequence ID" value="KAK8966145.1"/>
    <property type="molecule type" value="Genomic_DNA"/>
</dbReference>
<evidence type="ECO:0000256" key="1">
    <source>
        <dbReference type="ARBA" id="ARBA00001973"/>
    </source>
</evidence>
<dbReference type="PROSITE" id="PS00498">
    <property type="entry name" value="TYROSINASE_2"/>
    <property type="match status" value="1"/>
</dbReference>
<evidence type="ECO:0000256" key="2">
    <source>
        <dbReference type="ARBA" id="ARBA00009928"/>
    </source>
</evidence>
<dbReference type="Pfam" id="PF12142">
    <property type="entry name" value="PPO1_DWL"/>
    <property type="match status" value="1"/>
</dbReference>
<name>A0ABR2MPP7_9ASPA</name>
<gene>
    <name evidence="11" type="ORF">KSP40_PGU001431</name>
</gene>
<dbReference type="InterPro" id="IPR022739">
    <property type="entry name" value="Polyphenol_oxidase_cen"/>
</dbReference>
<comment type="caution">
    <text evidence="11">The sequence shown here is derived from an EMBL/GenBank/DDBJ whole genome shotgun (WGS) entry which is preliminary data.</text>
</comment>
<reference evidence="11 12" key="1">
    <citation type="journal article" date="2022" name="Nat. Plants">
        <title>Genomes of leafy and leafless Platanthera orchids illuminate the evolution of mycoheterotrophy.</title>
        <authorList>
            <person name="Li M.H."/>
            <person name="Liu K.W."/>
            <person name="Li Z."/>
            <person name="Lu H.C."/>
            <person name="Ye Q.L."/>
            <person name="Zhang D."/>
            <person name="Wang J.Y."/>
            <person name="Li Y.F."/>
            <person name="Zhong Z.M."/>
            <person name="Liu X."/>
            <person name="Yu X."/>
            <person name="Liu D.K."/>
            <person name="Tu X.D."/>
            <person name="Liu B."/>
            <person name="Hao Y."/>
            <person name="Liao X.Y."/>
            <person name="Jiang Y.T."/>
            <person name="Sun W.H."/>
            <person name="Chen J."/>
            <person name="Chen Y.Q."/>
            <person name="Ai Y."/>
            <person name="Zhai J.W."/>
            <person name="Wu S.S."/>
            <person name="Zhou Z."/>
            <person name="Hsiao Y.Y."/>
            <person name="Wu W.L."/>
            <person name="Chen Y.Y."/>
            <person name="Lin Y.F."/>
            <person name="Hsu J.L."/>
            <person name="Li C.Y."/>
            <person name="Wang Z.W."/>
            <person name="Zhao X."/>
            <person name="Zhong W.Y."/>
            <person name="Ma X.K."/>
            <person name="Ma L."/>
            <person name="Huang J."/>
            <person name="Chen G.Z."/>
            <person name="Huang M.Z."/>
            <person name="Huang L."/>
            <person name="Peng D.H."/>
            <person name="Luo Y.B."/>
            <person name="Zou S.Q."/>
            <person name="Chen S.P."/>
            <person name="Lan S."/>
            <person name="Tsai W.C."/>
            <person name="Van de Peer Y."/>
            <person name="Liu Z.J."/>
        </authorList>
    </citation>
    <scope>NUCLEOTIDE SEQUENCE [LARGE SCALE GENOMIC DNA]</scope>
    <source>
        <strain evidence="11">Lor288</strain>
    </source>
</reference>
<dbReference type="InterPro" id="IPR008922">
    <property type="entry name" value="Di-copper_centre_dom_sf"/>
</dbReference>
<feature type="region of interest" description="Disordered" evidence="8">
    <location>
        <begin position="421"/>
        <end position="440"/>
    </location>
</feature>
<dbReference type="PANTHER" id="PTHR11474:SF76">
    <property type="entry name" value="SHKT DOMAIN-CONTAINING PROTEIN"/>
    <property type="match status" value="1"/>
</dbReference>
<dbReference type="PROSITE" id="PS00497">
    <property type="entry name" value="TYROSINASE_1"/>
    <property type="match status" value="1"/>
</dbReference>
<evidence type="ECO:0000313" key="12">
    <source>
        <dbReference type="Proteomes" id="UP001412067"/>
    </source>
</evidence>
<comment type="cofactor">
    <cofactor evidence="1">
        <name>Cu(2+)</name>
        <dbReference type="ChEBI" id="CHEBI:29036"/>
    </cofactor>
</comment>
<evidence type="ECO:0000259" key="10">
    <source>
        <dbReference type="PROSITE" id="PS00498"/>
    </source>
</evidence>
<organism evidence="11 12">
    <name type="scientific">Platanthera guangdongensis</name>
    <dbReference type="NCBI Taxonomy" id="2320717"/>
    <lineage>
        <taxon>Eukaryota</taxon>
        <taxon>Viridiplantae</taxon>
        <taxon>Streptophyta</taxon>
        <taxon>Embryophyta</taxon>
        <taxon>Tracheophyta</taxon>
        <taxon>Spermatophyta</taxon>
        <taxon>Magnoliopsida</taxon>
        <taxon>Liliopsida</taxon>
        <taxon>Asparagales</taxon>
        <taxon>Orchidaceae</taxon>
        <taxon>Orchidoideae</taxon>
        <taxon>Orchideae</taxon>
        <taxon>Orchidinae</taxon>
        <taxon>Platanthera</taxon>
    </lineage>
</organism>
<keyword evidence="4" id="KW-0883">Thioether bond</keyword>
<accession>A0ABR2MPP7</accession>
<dbReference type="InterPro" id="IPR002227">
    <property type="entry name" value="Tyrosinase_Cu-bd"/>
</dbReference>
<dbReference type="Pfam" id="PF00264">
    <property type="entry name" value="Tyrosinase"/>
    <property type="match status" value="1"/>
</dbReference>
<dbReference type="Pfam" id="PF12143">
    <property type="entry name" value="PPO1_KFDV"/>
    <property type="match status" value="1"/>
</dbReference>